<dbReference type="PANTHER" id="PTHR34216:SF3">
    <property type="entry name" value="POLY-BETA-1,6-N-ACETYL-D-GLUCOSAMINE N-DEACETYLASE"/>
    <property type="match status" value="1"/>
</dbReference>
<evidence type="ECO:0000259" key="3">
    <source>
        <dbReference type="PROSITE" id="PS51677"/>
    </source>
</evidence>
<comment type="caution">
    <text evidence="4">The sequence shown here is derived from an EMBL/GenBank/DDBJ whole genome shotgun (WGS) entry which is preliminary data.</text>
</comment>
<dbReference type="SUPFAM" id="SSF88713">
    <property type="entry name" value="Glycoside hydrolase/deacetylase"/>
    <property type="match status" value="1"/>
</dbReference>
<gene>
    <name evidence="4" type="ORF">RM539_12820</name>
</gene>
<dbReference type="Proteomes" id="UP001262582">
    <property type="component" value="Unassembled WGS sequence"/>
</dbReference>
<dbReference type="EC" id="3.-.-.-" evidence="4"/>
<dbReference type="InterPro" id="IPR002509">
    <property type="entry name" value="NODB_dom"/>
</dbReference>
<dbReference type="InterPro" id="IPR011330">
    <property type="entry name" value="Glyco_hydro/deAcase_b/a-brl"/>
</dbReference>
<keyword evidence="2" id="KW-0732">Signal</keyword>
<dbReference type="GO" id="GO:0016787">
    <property type="term" value="F:hydrolase activity"/>
    <property type="evidence" value="ECO:0007669"/>
    <property type="project" value="UniProtKB-KW"/>
</dbReference>
<evidence type="ECO:0000313" key="4">
    <source>
        <dbReference type="EMBL" id="MDT0677462.1"/>
    </source>
</evidence>
<dbReference type="CDD" id="cd10918">
    <property type="entry name" value="CE4_NodB_like_5s_6s"/>
    <property type="match status" value="1"/>
</dbReference>
<dbReference type="PROSITE" id="PS51677">
    <property type="entry name" value="NODB"/>
    <property type="match status" value="1"/>
</dbReference>
<keyword evidence="5" id="KW-1185">Reference proteome</keyword>
<accession>A0ABU3D7H1</accession>
<reference evidence="4 5" key="1">
    <citation type="submission" date="2023-09" db="EMBL/GenBank/DDBJ databases">
        <authorList>
            <person name="Rey-Velasco X."/>
        </authorList>
    </citation>
    <scope>NUCLEOTIDE SEQUENCE [LARGE SCALE GENOMIC DNA]</scope>
    <source>
        <strain evidence="4 5">F117</strain>
    </source>
</reference>
<protein>
    <submittedName>
        <fullName evidence="4">Polysaccharide deacetylase family protein</fullName>
        <ecNumber evidence="4">3.-.-.-</ecNumber>
    </submittedName>
</protein>
<keyword evidence="4" id="KW-0378">Hydrolase</keyword>
<dbReference type="PANTHER" id="PTHR34216">
    <property type="match status" value="1"/>
</dbReference>
<evidence type="ECO:0000256" key="2">
    <source>
        <dbReference type="ARBA" id="ARBA00022729"/>
    </source>
</evidence>
<organism evidence="4 5">
    <name type="scientific">Autumnicola musiva</name>
    <dbReference type="NCBI Taxonomy" id="3075589"/>
    <lineage>
        <taxon>Bacteria</taxon>
        <taxon>Pseudomonadati</taxon>
        <taxon>Bacteroidota</taxon>
        <taxon>Flavobacteriia</taxon>
        <taxon>Flavobacteriales</taxon>
        <taxon>Flavobacteriaceae</taxon>
        <taxon>Autumnicola</taxon>
    </lineage>
</organism>
<dbReference type="RefSeq" id="WP_311503806.1">
    <property type="nucleotide sequence ID" value="NZ_JAVRHK010000009.1"/>
</dbReference>
<comment type="subcellular location">
    <subcellularLocation>
        <location evidence="1">Secreted</location>
    </subcellularLocation>
</comment>
<evidence type="ECO:0000313" key="5">
    <source>
        <dbReference type="Proteomes" id="UP001262582"/>
    </source>
</evidence>
<feature type="domain" description="NodB homology" evidence="3">
    <location>
        <begin position="29"/>
        <end position="249"/>
    </location>
</feature>
<dbReference type="EMBL" id="JAVRHK010000009">
    <property type="protein sequence ID" value="MDT0677462.1"/>
    <property type="molecule type" value="Genomic_DNA"/>
</dbReference>
<proteinExistence type="predicted"/>
<evidence type="ECO:0000256" key="1">
    <source>
        <dbReference type="ARBA" id="ARBA00004613"/>
    </source>
</evidence>
<dbReference type="InterPro" id="IPR051398">
    <property type="entry name" value="Polysacch_Deacetylase"/>
</dbReference>
<dbReference type="Pfam" id="PF01522">
    <property type="entry name" value="Polysacc_deac_1"/>
    <property type="match status" value="1"/>
</dbReference>
<sequence length="249" mass="29099">MKYLNSHFHVISLEDLKKHLFENKKLPKKSVLITFDDGDISVYENALPVLAEFKMPSVSFVITSLIGSSNTFWCRWVEKAIQREGKSYAEARKKVNHLKKVPNSERIAYLKSLPEIKSRQLSPEEIYEMEKKGISTGNHTHTHPMVDNCKKEEIKEELKNAKMRFRKLGLEGYDVFAYPNGNWDMDTEEVLKKEGIKMAFLFDHQVNKEQINPLRISRLMVDTYNDLNEFKVKVSGLHSKILKFNTRFK</sequence>
<name>A0ABU3D7H1_9FLAO</name>
<dbReference type="Gene3D" id="3.20.20.370">
    <property type="entry name" value="Glycoside hydrolase/deacetylase"/>
    <property type="match status" value="1"/>
</dbReference>